<proteinExistence type="predicted"/>
<gene>
    <name evidence="4" type="ORF">G7043_38375</name>
</gene>
<dbReference type="Pfam" id="PF00550">
    <property type="entry name" value="PP-binding"/>
    <property type="match status" value="1"/>
</dbReference>
<dbReference type="AlphaFoldDB" id="A0A7C9VZP3"/>
<evidence type="ECO:0000256" key="2">
    <source>
        <dbReference type="ARBA" id="ARBA00022553"/>
    </source>
</evidence>
<dbReference type="InterPro" id="IPR020806">
    <property type="entry name" value="PKS_PP-bd"/>
</dbReference>
<keyword evidence="1" id="KW-0596">Phosphopantetheine</keyword>
<evidence type="ECO:0000256" key="1">
    <source>
        <dbReference type="ARBA" id="ARBA00022450"/>
    </source>
</evidence>
<feature type="domain" description="Carrier" evidence="3">
    <location>
        <begin position="6"/>
        <end position="83"/>
    </location>
</feature>
<dbReference type="Proteomes" id="UP000481360">
    <property type="component" value="Unassembled WGS sequence"/>
</dbReference>
<sequence length="86" mass="9326">MTSAAFDEAEFRTWLIDRIATVLKRDPSAIDADTPLVDYGVDSLYALAIVDDIENHLGVAVEATMMWDYPSVAALASALADQLTAH</sequence>
<dbReference type="InterPro" id="IPR036736">
    <property type="entry name" value="ACP-like_sf"/>
</dbReference>
<dbReference type="EMBL" id="JAAMPJ010000014">
    <property type="protein sequence ID" value="NGY64796.1"/>
    <property type="molecule type" value="Genomic_DNA"/>
</dbReference>
<evidence type="ECO:0000313" key="5">
    <source>
        <dbReference type="Proteomes" id="UP000481360"/>
    </source>
</evidence>
<dbReference type="InterPro" id="IPR009081">
    <property type="entry name" value="PP-bd_ACP"/>
</dbReference>
<dbReference type="GO" id="GO:0031177">
    <property type="term" value="F:phosphopantetheine binding"/>
    <property type="evidence" value="ECO:0007669"/>
    <property type="project" value="InterPro"/>
</dbReference>
<keyword evidence="2" id="KW-0597">Phosphoprotein</keyword>
<name>A0A7C9VZP3_9PSEU</name>
<comment type="caution">
    <text evidence="4">The sequence shown here is derived from an EMBL/GenBank/DDBJ whole genome shotgun (WGS) entry which is preliminary data.</text>
</comment>
<keyword evidence="5" id="KW-1185">Reference proteome</keyword>
<evidence type="ECO:0000259" key="3">
    <source>
        <dbReference type="PROSITE" id="PS50075"/>
    </source>
</evidence>
<dbReference type="SMART" id="SM01294">
    <property type="entry name" value="PKS_PP_betabranch"/>
    <property type="match status" value="1"/>
</dbReference>
<dbReference type="Gene3D" id="1.10.1200.10">
    <property type="entry name" value="ACP-like"/>
    <property type="match status" value="1"/>
</dbReference>
<dbReference type="PROSITE" id="PS50075">
    <property type="entry name" value="CARRIER"/>
    <property type="match status" value="1"/>
</dbReference>
<dbReference type="RefSeq" id="WP_166053619.1">
    <property type="nucleotide sequence ID" value="NZ_JAAMPJ010000014.1"/>
</dbReference>
<reference evidence="4 5" key="1">
    <citation type="submission" date="2020-03" db="EMBL/GenBank/DDBJ databases">
        <title>Isolation and identification of active actinomycetes.</title>
        <authorList>
            <person name="Sun X."/>
        </authorList>
    </citation>
    <scope>NUCLEOTIDE SEQUENCE [LARGE SCALE GENOMIC DNA]</scope>
    <source>
        <strain evidence="4 5">NEAU-D13</strain>
    </source>
</reference>
<accession>A0A7C9VZP3</accession>
<organism evidence="4 5">
    <name type="scientific">Lentzea alba</name>
    <dbReference type="NCBI Taxonomy" id="2714351"/>
    <lineage>
        <taxon>Bacteria</taxon>
        <taxon>Bacillati</taxon>
        <taxon>Actinomycetota</taxon>
        <taxon>Actinomycetes</taxon>
        <taxon>Pseudonocardiales</taxon>
        <taxon>Pseudonocardiaceae</taxon>
        <taxon>Lentzea</taxon>
    </lineage>
</organism>
<evidence type="ECO:0000313" key="4">
    <source>
        <dbReference type="EMBL" id="NGY64796.1"/>
    </source>
</evidence>
<dbReference type="SMART" id="SM00823">
    <property type="entry name" value="PKS_PP"/>
    <property type="match status" value="1"/>
</dbReference>
<dbReference type="SUPFAM" id="SSF47336">
    <property type="entry name" value="ACP-like"/>
    <property type="match status" value="1"/>
</dbReference>
<protein>
    <submittedName>
        <fullName evidence="4">Acyl carrier protein</fullName>
    </submittedName>
</protein>